<feature type="transmembrane region" description="Helical" evidence="1">
    <location>
        <begin position="369"/>
        <end position="387"/>
    </location>
</feature>
<organism evidence="2 3">
    <name type="scientific">Algoriphagus ornithinivorans</name>
    <dbReference type="NCBI Taxonomy" id="226506"/>
    <lineage>
        <taxon>Bacteria</taxon>
        <taxon>Pseudomonadati</taxon>
        <taxon>Bacteroidota</taxon>
        <taxon>Cytophagia</taxon>
        <taxon>Cytophagales</taxon>
        <taxon>Cyclobacteriaceae</taxon>
        <taxon>Algoriphagus</taxon>
    </lineage>
</organism>
<feature type="transmembrane region" description="Helical" evidence="1">
    <location>
        <begin position="92"/>
        <end position="120"/>
    </location>
</feature>
<feature type="transmembrane region" description="Helical" evidence="1">
    <location>
        <begin position="343"/>
        <end position="362"/>
    </location>
</feature>
<feature type="transmembrane region" description="Helical" evidence="1">
    <location>
        <begin position="277"/>
        <end position="297"/>
    </location>
</feature>
<feature type="transmembrane region" description="Helical" evidence="1">
    <location>
        <begin position="309"/>
        <end position="331"/>
    </location>
</feature>
<dbReference type="RefSeq" id="WP_091654428.1">
    <property type="nucleotide sequence ID" value="NZ_FOVW01000007.1"/>
</dbReference>
<keyword evidence="3" id="KW-1185">Reference proteome</keyword>
<name>A0A1I5HH81_9BACT</name>
<evidence type="ECO:0000256" key="1">
    <source>
        <dbReference type="SAM" id="Phobius"/>
    </source>
</evidence>
<dbReference type="EMBL" id="FOVW01000007">
    <property type="protein sequence ID" value="SFO47642.1"/>
    <property type="molecule type" value="Genomic_DNA"/>
</dbReference>
<evidence type="ECO:0008006" key="4">
    <source>
        <dbReference type="Google" id="ProtNLM"/>
    </source>
</evidence>
<feature type="transmembrane region" description="Helical" evidence="1">
    <location>
        <begin position="215"/>
        <end position="233"/>
    </location>
</feature>
<feature type="transmembrane region" description="Helical" evidence="1">
    <location>
        <begin position="177"/>
        <end position="203"/>
    </location>
</feature>
<dbReference type="InterPro" id="IPR046107">
    <property type="entry name" value="DUF6044"/>
</dbReference>
<keyword evidence="1" id="KW-0472">Membrane</keyword>
<evidence type="ECO:0000313" key="3">
    <source>
        <dbReference type="Proteomes" id="UP000199564"/>
    </source>
</evidence>
<gene>
    <name evidence="2" type="ORF">SAMN04488519_10745</name>
</gene>
<keyword evidence="1" id="KW-0812">Transmembrane</keyword>
<dbReference type="AlphaFoldDB" id="A0A1I5HH81"/>
<reference evidence="3" key="1">
    <citation type="submission" date="2016-10" db="EMBL/GenBank/DDBJ databases">
        <authorList>
            <person name="Varghese N."/>
            <person name="Submissions S."/>
        </authorList>
    </citation>
    <scope>NUCLEOTIDE SEQUENCE [LARGE SCALE GENOMIC DNA]</scope>
    <source>
        <strain evidence="3">DSM 15282</strain>
    </source>
</reference>
<accession>A0A1I5HH81</accession>
<feature type="transmembrane region" description="Helical" evidence="1">
    <location>
        <begin position="132"/>
        <end position="165"/>
    </location>
</feature>
<keyword evidence="1" id="KW-1133">Transmembrane helix</keyword>
<dbReference type="Pfam" id="PF19510">
    <property type="entry name" value="DUF6044"/>
    <property type="match status" value="1"/>
</dbReference>
<dbReference type="Proteomes" id="UP000199564">
    <property type="component" value="Unassembled WGS sequence"/>
</dbReference>
<protein>
    <recommendedName>
        <fullName evidence="4">4-amino-4-deoxy-L-arabinose transferase</fullName>
    </recommendedName>
</protein>
<sequence length="564" mass="66710">MNHKTIQILNSRKRLVHFLSLIAMAFILIMPYVFLGSGVYLPVSDNMDSNLAWWKMLKESGSIWKDWNHEVPGMIIQSPRFTYPSGLNLEALLYYFFPILPAYMINKLLIFGIGFGSFYFWLRLQSHERIPFLVQIGFSLLWASLAFYIHRGISIAALPALVGIFQLFLSSSGNWKYLIGLIAYAFYSKLVLAGFYFWIGLLLWVTWKCIVTRKIFGLAIFGLFILMGTWLVLEYQLIRGLFLNPNFESHRIDFSYDFGIWVNQWPWEFFLSGDQNGVYYSPLYLFIIVCLLIWAKISNPFYQKGLRFFLMFLSLSILLAILSSSGLLAVLGKWIPVLASFNLLRFEYWIPFLLFASLFFLWRSKAFAGFRVLLPLLLLMNIFVYQYEWRYWINDYFPLLSQKVLSYQEYYSEKEFGELKEFIGEDVSSKRFLHFNIPPAVSAYNGLISLDGYLQVYDRKHKMEVFEVIQDELAKDNSLRRHFYNWGNKCYFQNAQFPDDYFMYKWREEDVLIEPDYDYVYLKEVLKADYILSALPVSSSNFKLLKVFEGTHSAWRIHLYELDR</sequence>
<evidence type="ECO:0000313" key="2">
    <source>
        <dbReference type="EMBL" id="SFO47642.1"/>
    </source>
</evidence>
<feature type="transmembrane region" description="Helical" evidence="1">
    <location>
        <begin position="21"/>
        <end position="43"/>
    </location>
</feature>
<dbReference type="STRING" id="226506.SAMN04488519_10745"/>
<proteinExistence type="predicted"/>